<gene>
    <name evidence="1" type="ORF">CFR75_00890</name>
</gene>
<evidence type="ECO:0000313" key="1">
    <source>
        <dbReference type="EMBL" id="PYD58831.1"/>
    </source>
</evidence>
<dbReference type="SUPFAM" id="SSF56762">
    <property type="entry name" value="HydB/Nqo4-like"/>
    <property type="match status" value="1"/>
</dbReference>
<keyword evidence="2" id="KW-1185">Reference proteome</keyword>
<comment type="caution">
    <text evidence="1">The sequence shown here is derived from an EMBL/GenBank/DDBJ whole genome shotgun (WGS) entry which is preliminary data.</text>
</comment>
<dbReference type="RefSeq" id="WP_061276310.1">
    <property type="nucleotide sequence ID" value="NZ_CBCRXN010000019.1"/>
</dbReference>
<dbReference type="Gene3D" id="1.10.645.10">
    <property type="entry name" value="Cytochrome-c3 Hydrogenase, chain B"/>
    <property type="match status" value="1"/>
</dbReference>
<dbReference type="PANTHER" id="PTHR43485">
    <property type="entry name" value="HYDROGENASE-4 COMPONENT G"/>
    <property type="match status" value="1"/>
</dbReference>
<evidence type="ECO:0000313" key="2">
    <source>
        <dbReference type="Proteomes" id="UP000248257"/>
    </source>
</evidence>
<reference evidence="1 2" key="1">
    <citation type="submission" date="2017-07" db="EMBL/GenBank/DDBJ databases">
        <title>A draft genome sequence of Komagataeibacter xylinus LMG 1515.</title>
        <authorList>
            <person name="Skraban J."/>
            <person name="Cleenwerck I."/>
            <person name="Vandamme P."/>
            <person name="Trcek J."/>
        </authorList>
    </citation>
    <scope>NUCLEOTIDE SEQUENCE [LARGE SCALE GENOMIC DNA]</scope>
    <source>
        <strain evidence="1 2">LMG 1515</strain>
    </source>
</reference>
<dbReference type="EMBL" id="NKUC01000001">
    <property type="protein sequence ID" value="PYD58831.1"/>
    <property type="molecule type" value="Genomic_DNA"/>
</dbReference>
<proteinExistence type="predicted"/>
<dbReference type="OrthoDB" id="9801496at2"/>
<dbReference type="Proteomes" id="UP000248257">
    <property type="component" value="Unassembled WGS sequence"/>
</dbReference>
<protein>
    <submittedName>
        <fullName evidence="1">NADH-quinone oxidoreductase</fullName>
    </submittedName>
</protein>
<sequence>MSVEVAALIRQGAAPTPCAGRFVLEAEAWQAMIAGLRATDLPLLGLWSDGVQVHALFHHDPIPLVASVAVSPDGYPALSPVRVGAQGPERIIHDLWGIPAIGGRCEPWLDQGRWPVATPLAAHRAPTPGLPEGREFIDDAAVRQAGGTGLGYGPAEGNFRAPFHLRLGLPGARIEAVQPCMGYAHRGLAARLRGLAPQQAARLVARIDAPATVAHQLAFARALHNATGTAMPAQDVAAGVMLGAMERIATHLDVLAQAGAMLGDGRSATLAASMLEQMRQMCRNVCGRRLLFDVIPPAATFPVRVDGAQLATLAAEHASLHRLFWRPRGLAAQARGKGVLSATMAARLGIMGGNARAARKGQGDVTDRLEVRLGEIGASLALLAAPPESTVMEAEGGGEEGLGWAEGPAGLLWHWLRLEAGHVAAWWCGDPSLALAQALPAILSGAAYEDVDLIVVSLGMSATGADL</sequence>
<name>A0A318PMP3_KOMXY</name>
<dbReference type="InterPro" id="IPR052197">
    <property type="entry name" value="ComplexI_49kDa-like"/>
</dbReference>
<accession>A0A318PMP3</accession>
<dbReference type="STRING" id="1220579.GCA_001571345_03036"/>
<dbReference type="AlphaFoldDB" id="A0A318PMP3"/>
<dbReference type="InterPro" id="IPR029014">
    <property type="entry name" value="NiFe-Hase_large"/>
</dbReference>
<organism evidence="1 2">
    <name type="scientific">Komagataeibacter xylinus</name>
    <name type="common">Gluconacetobacter xylinus</name>
    <dbReference type="NCBI Taxonomy" id="28448"/>
    <lineage>
        <taxon>Bacteria</taxon>
        <taxon>Pseudomonadati</taxon>
        <taxon>Pseudomonadota</taxon>
        <taxon>Alphaproteobacteria</taxon>
        <taxon>Acetobacterales</taxon>
        <taxon>Acetobacteraceae</taxon>
        <taxon>Komagataeibacter</taxon>
    </lineage>
</organism>
<dbReference type="PANTHER" id="PTHR43485:SF1">
    <property type="entry name" value="FORMATE HYDROGENLYASE SUBUNIT 5-RELATED"/>
    <property type="match status" value="1"/>
</dbReference>